<dbReference type="OrthoDB" id="5562330at2"/>
<comment type="caution">
    <text evidence="2">The sequence shown here is derived from an EMBL/GenBank/DDBJ whole genome shotgun (WGS) entry which is preliminary data.</text>
</comment>
<accession>A0A2J8HQG5</accession>
<dbReference type="Pfam" id="PF01764">
    <property type="entry name" value="Lipase_3"/>
    <property type="match status" value="1"/>
</dbReference>
<protein>
    <submittedName>
        <fullName evidence="2">Lipase</fullName>
    </submittedName>
</protein>
<evidence type="ECO:0000313" key="2">
    <source>
        <dbReference type="EMBL" id="PNI00507.1"/>
    </source>
</evidence>
<evidence type="ECO:0000313" key="3">
    <source>
        <dbReference type="Proteomes" id="UP000236449"/>
    </source>
</evidence>
<dbReference type="PANTHER" id="PTHR45856">
    <property type="entry name" value="ALPHA/BETA-HYDROLASES SUPERFAMILY PROTEIN"/>
    <property type="match status" value="1"/>
</dbReference>
<reference evidence="2 3" key="1">
    <citation type="submission" date="2018-01" db="EMBL/GenBank/DDBJ databases">
        <title>Draft genome sequences of six Vibrio diazotrophicus strains isolated from deep-sea sediments of the Baltic Sea.</title>
        <authorList>
            <person name="Castillo D."/>
            <person name="Vandieken V."/>
            <person name="Chiang O."/>
            <person name="Middelboe M."/>
        </authorList>
    </citation>
    <scope>NUCLEOTIDE SEQUENCE [LARGE SCALE GENOMIC DNA]</scope>
    <source>
        <strain evidence="2 3">60.27F</strain>
    </source>
</reference>
<name>A0A2J8HQG5_VIBDI</name>
<dbReference type="RefSeq" id="WP_102967359.1">
    <property type="nucleotide sequence ID" value="NZ_POSK01000032.1"/>
</dbReference>
<dbReference type="EMBL" id="POSK01000032">
    <property type="protein sequence ID" value="PNI00507.1"/>
    <property type="molecule type" value="Genomic_DNA"/>
</dbReference>
<organism evidence="2 3">
    <name type="scientific">Vibrio diazotrophicus</name>
    <dbReference type="NCBI Taxonomy" id="685"/>
    <lineage>
        <taxon>Bacteria</taxon>
        <taxon>Pseudomonadati</taxon>
        <taxon>Pseudomonadota</taxon>
        <taxon>Gammaproteobacteria</taxon>
        <taxon>Vibrionales</taxon>
        <taxon>Vibrionaceae</taxon>
        <taxon>Vibrio</taxon>
    </lineage>
</organism>
<feature type="domain" description="Fungal lipase-type" evidence="1">
    <location>
        <begin position="310"/>
        <end position="436"/>
    </location>
</feature>
<dbReference type="Proteomes" id="UP000236449">
    <property type="component" value="Unassembled WGS sequence"/>
</dbReference>
<gene>
    <name evidence="2" type="ORF">C1N32_21400</name>
</gene>
<dbReference type="PANTHER" id="PTHR45856:SF24">
    <property type="entry name" value="FUNGAL LIPASE-LIKE DOMAIN-CONTAINING PROTEIN"/>
    <property type="match status" value="1"/>
</dbReference>
<dbReference type="GO" id="GO:0006629">
    <property type="term" value="P:lipid metabolic process"/>
    <property type="evidence" value="ECO:0007669"/>
    <property type="project" value="InterPro"/>
</dbReference>
<dbReference type="Gene3D" id="3.40.50.1820">
    <property type="entry name" value="alpha/beta hydrolase"/>
    <property type="match status" value="1"/>
</dbReference>
<proteinExistence type="predicted"/>
<dbReference type="InterPro" id="IPR029058">
    <property type="entry name" value="AB_hydrolase_fold"/>
</dbReference>
<sequence length="702" mass="79402">MPTEMFNHCLLCNPEVNWLEVEFRSERNESITGLTVTITNPSSGQTLKKSAPQGRVRFENIVAAEWVVNVDTDTLLSKVEQYASRKDNEDSPVQTWTKEQKDCCGNPKAYYHVTVGDLWESPPKDSFLVENHGPSKKNYRDESKGFRTSHNRSSVLEIKALRSYMPMIVDTDEFSLVNSYTFALLSQQAYGNNDFGDSRNKTYPQGGHTNLLKTLQSRQRPSHAADRDVTWLLDEVPYSQALKGEFYHDDTIGSEGYIFSNDKIAIIGVRGTETYFTKDDVFQIGDLKVTPTVMNKAFPVMKITEVVDGVIAAVGSPGYQDVMTDIDASQEAPPEFGGAYVHRGFYQYAMALWTFIDDAILKHHGNKTIYVCGHSLGGAGALLISALTYDSYSPNTLRLFTYGMPRTGTYSFVGRYRSIVHYRHVNNHDVVPQVPMRWMNTNPDEKSGQSSFKTALYQSAKVSHPSAFASTFAILYLWDSLKERVVDNDDDNYQHHGSLIQLLTFSQAKHYPEAVKQVLLTHRQTHISSLTLASNKSNDAYLLAETLSNDHIDINGYKTTIKESGADHVLSEYIPNLKQQLVLLLEDKSTLNYQAALKTVLNSEQLLIDFHSELEKDELNALAMQYTTRKDPAAHIQRENSRSQALFAIRQEKKLTEKITLNLQRVRKELEALIQTPELLPSETLLFGDQTVEIELVREQIQ</sequence>
<dbReference type="InterPro" id="IPR051218">
    <property type="entry name" value="Sec_MonoDiacylglyc_Lipase"/>
</dbReference>
<dbReference type="CDD" id="cd00519">
    <property type="entry name" value="Lipase_3"/>
    <property type="match status" value="1"/>
</dbReference>
<evidence type="ECO:0000259" key="1">
    <source>
        <dbReference type="Pfam" id="PF01764"/>
    </source>
</evidence>
<dbReference type="AlphaFoldDB" id="A0A2J8HQG5"/>
<dbReference type="SUPFAM" id="SSF53474">
    <property type="entry name" value="alpha/beta-Hydrolases"/>
    <property type="match status" value="1"/>
</dbReference>
<dbReference type="InterPro" id="IPR002921">
    <property type="entry name" value="Fungal_lipase-type"/>
</dbReference>